<dbReference type="InterPro" id="IPR012726">
    <property type="entry name" value="ThiH"/>
</dbReference>
<dbReference type="GO" id="GO:0005506">
    <property type="term" value="F:iron ion binding"/>
    <property type="evidence" value="ECO:0007669"/>
    <property type="project" value="InterPro"/>
</dbReference>
<dbReference type="NCBIfam" id="TIGR02351">
    <property type="entry name" value="thiH"/>
    <property type="match status" value="1"/>
</dbReference>
<gene>
    <name evidence="8" type="primary">thiH</name>
    <name evidence="8" type="ORF">FPD38_02410</name>
</gene>
<evidence type="ECO:0000256" key="2">
    <source>
        <dbReference type="ARBA" id="ARBA00022485"/>
    </source>
</evidence>
<accession>A0A5C7DS36</accession>
<evidence type="ECO:0000259" key="7">
    <source>
        <dbReference type="SMART" id="SM00876"/>
    </source>
</evidence>
<dbReference type="EMBL" id="VOWJ01000014">
    <property type="protein sequence ID" value="TXE89131.1"/>
    <property type="molecule type" value="Genomic_DNA"/>
</dbReference>
<comment type="cofactor">
    <cofactor evidence="1">
        <name>[4Fe-4S] cluster</name>
        <dbReference type="ChEBI" id="CHEBI:49883"/>
    </cofactor>
</comment>
<dbReference type="Proteomes" id="UP000321629">
    <property type="component" value="Unassembled WGS sequence"/>
</dbReference>
<dbReference type="InterPro" id="IPR058240">
    <property type="entry name" value="rSAM_sf"/>
</dbReference>
<dbReference type="InterPro" id="IPR010722">
    <property type="entry name" value="BATS_dom"/>
</dbReference>
<feature type="domain" description="Biotin and thiamin synthesis-associated" evidence="7">
    <location>
        <begin position="264"/>
        <end position="368"/>
    </location>
</feature>
<dbReference type="CDD" id="cd01335">
    <property type="entry name" value="Radical_SAM"/>
    <property type="match status" value="1"/>
</dbReference>
<evidence type="ECO:0000256" key="3">
    <source>
        <dbReference type="ARBA" id="ARBA00022691"/>
    </source>
</evidence>
<keyword evidence="3" id="KW-0949">S-adenosyl-L-methionine</keyword>
<keyword evidence="5" id="KW-0408">Iron</keyword>
<evidence type="ECO:0000256" key="5">
    <source>
        <dbReference type="ARBA" id="ARBA00023004"/>
    </source>
</evidence>
<dbReference type="Gene3D" id="3.20.20.70">
    <property type="entry name" value="Aldolase class I"/>
    <property type="match status" value="1"/>
</dbReference>
<dbReference type="Pfam" id="PF06968">
    <property type="entry name" value="BATS"/>
    <property type="match status" value="1"/>
</dbReference>
<dbReference type="AlphaFoldDB" id="A0A5C7DS36"/>
<sequence length="377" mass="43064">MRQFTHLKDIQSEILQTLLGEISIYEQSRFGAKEVKKALDNEYCTLDDFKALLSSAAENFIEEIAQKAQKLTQKHFGNSINLFTPLYLSNYCNSKCTYCGFQKGNKIKRAKLNEDEIHKEMQEIRKSGLEEILLLTGEGREYASVEYIAKACSIAKEYFQVVGVEIYPMNEQEYVLLHENACEYVSIYQETYNLKKYSKIHLEGEKSIFEYRFNAQERALKAGMRGVAFGSLLGIDDFRKDAYATALHAYFLQKKYPHAEISLSVPRLRPIINNKKINPNDVNDKRLLQVMCAYRIFLPFASITISTREKASFRNAVVKIVANKMSAGVSVGVGGHKGEKKGDDQFEISDLRSVKEILKMLKEQNLQAIMSNNIYVG</sequence>
<dbReference type="InterPro" id="IPR007197">
    <property type="entry name" value="rSAM"/>
</dbReference>
<keyword evidence="2" id="KW-0004">4Fe-4S</keyword>
<evidence type="ECO:0000256" key="6">
    <source>
        <dbReference type="ARBA" id="ARBA00023014"/>
    </source>
</evidence>
<dbReference type="SFLD" id="SFLDG01081">
    <property type="entry name" value="cleavage_of_the_Ca-Cb_bond_in"/>
    <property type="match status" value="1"/>
</dbReference>
<dbReference type="SFLD" id="SFLDG01060">
    <property type="entry name" value="BATS_domain_containing"/>
    <property type="match status" value="1"/>
</dbReference>
<dbReference type="PANTHER" id="PTHR43583:SF1">
    <property type="entry name" value="2-IMINOACETATE SYNTHASE"/>
    <property type="match status" value="1"/>
</dbReference>
<dbReference type="InterPro" id="IPR013785">
    <property type="entry name" value="Aldolase_TIM"/>
</dbReference>
<comment type="caution">
    <text evidence="8">The sequence shown here is derived from an EMBL/GenBank/DDBJ whole genome shotgun (WGS) entry which is preliminary data.</text>
</comment>
<dbReference type="RefSeq" id="WP_147555199.1">
    <property type="nucleotide sequence ID" value="NZ_VOWJ01000014.1"/>
</dbReference>
<evidence type="ECO:0000256" key="1">
    <source>
        <dbReference type="ARBA" id="ARBA00001966"/>
    </source>
</evidence>
<dbReference type="InterPro" id="IPR034428">
    <property type="entry name" value="ThiH/NoCL/HydG-like"/>
</dbReference>
<dbReference type="SFLD" id="SFLDS00029">
    <property type="entry name" value="Radical_SAM"/>
    <property type="match status" value="1"/>
</dbReference>
<evidence type="ECO:0000313" key="9">
    <source>
        <dbReference type="Proteomes" id="UP000321629"/>
    </source>
</evidence>
<dbReference type="GO" id="GO:0009228">
    <property type="term" value="P:thiamine biosynthetic process"/>
    <property type="evidence" value="ECO:0007669"/>
    <property type="project" value="InterPro"/>
</dbReference>
<keyword evidence="4" id="KW-0479">Metal-binding</keyword>
<protein>
    <submittedName>
        <fullName evidence="8">2-iminoacetate synthase ThiH</fullName>
    </submittedName>
</protein>
<dbReference type="GO" id="GO:0051539">
    <property type="term" value="F:4 iron, 4 sulfur cluster binding"/>
    <property type="evidence" value="ECO:0007669"/>
    <property type="project" value="UniProtKB-KW"/>
</dbReference>
<organism evidence="8 9">
    <name type="scientific">Campylobacter volucris</name>
    <dbReference type="NCBI Taxonomy" id="1031542"/>
    <lineage>
        <taxon>Bacteria</taxon>
        <taxon>Pseudomonadati</taxon>
        <taxon>Campylobacterota</taxon>
        <taxon>Epsilonproteobacteria</taxon>
        <taxon>Campylobacterales</taxon>
        <taxon>Campylobacteraceae</taxon>
        <taxon>Campylobacter</taxon>
    </lineage>
</organism>
<reference evidence="8 9" key="1">
    <citation type="submission" date="2019-07" db="EMBL/GenBank/DDBJ databases">
        <title>Rapid identification of Enteric Bacteria from Whole Genome Sequences (WGS) using Average Nucleotide Identity (ANI).</title>
        <authorList>
            <person name="Lane C."/>
        </authorList>
    </citation>
    <scope>NUCLEOTIDE SEQUENCE [LARGE SCALE GENOMIC DNA]</scope>
    <source>
        <strain evidence="8 9">2016D-0084</strain>
    </source>
</reference>
<proteinExistence type="predicted"/>
<evidence type="ECO:0000313" key="8">
    <source>
        <dbReference type="EMBL" id="TXE89131.1"/>
    </source>
</evidence>
<dbReference type="SUPFAM" id="SSF102114">
    <property type="entry name" value="Radical SAM enzymes"/>
    <property type="match status" value="1"/>
</dbReference>
<keyword evidence="6" id="KW-0411">Iron-sulfur</keyword>
<dbReference type="GO" id="GO:0003824">
    <property type="term" value="F:catalytic activity"/>
    <property type="evidence" value="ECO:0007669"/>
    <property type="project" value="InterPro"/>
</dbReference>
<dbReference type="SFLD" id="SFLDF00301">
    <property type="entry name" value="2-iminoacetate_synthase_(ThiH)"/>
    <property type="match status" value="1"/>
</dbReference>
<dbReference type="PANTHER" id="PTHR43583">
    <property type="entry name" value="2-IMINOACETATE SYNTHASE"/>
    <property type="match status" value="1"/>
</dbReference>
<name>A0A5C7DS36_9BACT</name>
<evidence type="ECO:0000256" key="4">
    <source>
        <dbReference type="ARBA" id="ARBA00022723"/>
    </source>
</evidence>
<dbReference type="Pfam" id="PF04055">
    <property type="entry name" value="Radical_SAM"/>
    <property type="match status" value="1"/>
</dbReference>
<dbReference type="SMART" id="SM00876">
    <property type="entry name" value="BATS"/>
    <property type="match status" value="1"/>
</dbReference>